<dbReference type="InterPro" id="IPR050155">
    <property type="entry name" value="HAD-like_hydrolase_sf"/>
</dbReference>
<dbReference type="GO" id="GO:0008967">
    <property type="term" value="F:phosphoglycolate phosphatase activity"/>
    <property type="evidence" value="ECO:0007669"/>
    <property type="project" value="TreeGrafter"/>
</dbReference>
<sequence length="215" mass="23168">MHAAVFDLDGTLIDSADDIAAAFRAALVAHGRPAPSHEEVRALIGRPLPEMLARYVPAREVPELVARYRMLYWRHCADQTRLMPGVRVTLTSLRADGWRLAVATTKRTDMARRVSAALGVSELVDYVQGTDDLPDKPAPDVVLAALDGLGTAPSPTSWMIGDTTDDLEAGRAAGLSTAGVATGAHEREWLETAGPRCVVDRIDELVAMLTDTTTR</sequence>
<dbReference type="SUPFAM" id="SSF56784">
    <property type="entry name" value="HAD-like"/>
    <property type="match status" value="1"/>
</dbReference>
<dbReference type="InterPro" id="IPR041492">
    <property type="entry name" value="HAD_2"/>
</dbReference>
<dbReference type="PANTHER" id="PTHR43434:SF24">
    <property type="entry name" value="HYDROLASE-RELATED"/>
    <property type="match status" value="1"/>
</dbReference>
<dbReference type="AlphaFoldDB" id="A0A411YAE6"/>
<proteinExistence type="predicted"/>
<dbReference type="Gene3D" id="3.40.50.1000">
    <property type="entry name" value="HAD superfamily/HAD-like"/>
    <property type="match status" value="1"/>
</dbReference>
<dbReference type="InterPro" id="IPR023198">
    <property type="entry name" value="PGP-like_dom2"/>
</dbReference>
<dbReference type="SFLD" id="SFLDS00003">
    <property type="entry name" value="Haloacid_Dehalogenase"/>
    <property type="match status" value="1"/>
</dbReference>
<dbReference type="SFLD" id="SFLDG01135">
    <property type="entry name" value="C1.5.6:_HAD__Beta-PGM__Phospha"/>
    <property type="match status" value="1"/>
</dbReference>
<dbReference type="PANTHER" id="PTHR43434">
    <property type="entry name" value="PHOSPHOGLYCOLATE PHOSPHATASE"/>
    <property type="match status" value="1"/>
</dbReference>
<dbReference type="InterPro" id="IPR023214">
    <property type="entry name" value="HAD_sf"/>
</dbReference>
<reference evidence="1 2" key="1">
    <citation type="submission" date="2019-01" db="EMBL/GenBank/DDBJ databases">
        <title>Egibacter rhizosphaerae EGI 80759T.</title>
        <authorList>
            <person name="Chen D.-D."/>
            <person name="Tian Y."/>
            <person name="Jiao J.-Y."/>
            <person name="Zhang X.-T."/>
            <person name="Zhang Y.-G."/>
            <person name="Zhang Y."/>
            <person name="Xiao M."/>
            <person name="Shu W.-S."/>
            <person name="Li W.-J."/>
        </authorList>
    </citation>
    <scope>NUCLEOTIDE SEQUENCE [LARGE SCALE GENOMIC DNA]</scope>
    <source>
        <strain evidence="1 2">EGI 80759</strain>
    </source>
</reference>
<accession>A0A411YAE6</accession>
<dbReference type="InterPro" id="IPR036412">
    <property type="entry name" value="HAD-like_sf"/>
</dbReference>
<dbReference type="GO" id="GO:0006281">
    <property type="term" value="P:DNA repair"/>
    <property type="evidence" value="ECO:0007669"/>
    <property type="project" value="TreeGrafter"/>
</dbReference>
<evidence type="ECO:0000313" key="2">
    <source>
        <dbReference type="Proteomes" id="UP000291469"/>
    </source>
</evidence>
<evidence type="ECO:0000313" key="1">
    <source>
        <dbReference type="EMBL" id="QBI18147.1"/>
    </source>
</evidence>
<name>A0A411YAE6_9ACTN</name>
<dbReference type="Gene3D" id="1.10.150.240">
    <property type="entry name" value="Putative phosphatase, domain 2"/>
    <property type="match status" value="1"/>
</dbReference>
<dbReference type="NCBIfam" id="TIGR01549">
    <property type="entry name" value="HAD-SF-IA-v1"/>
    <property type="match status" value="1"/>
</dbReference>
<dbReference type="SFLD" id="SFLDG01129">
    <property type="entry name" value="C1.5:_HAD__Beta-PGM__Phosphata"/>
    <property type="match status" value="1"/>
</dbReference>
<dbReference type="RefSeq" id="WP_131153145.1">
    <property type="nucleotide sequence ID" value="NZ_CP036402.1"/>
</dbReference>
<dbReference type="Pfam" id="PF13419">
    <property type="entry name" value="HAD_2"/>
    <property type="match status" value="1"/>
</dbReference>
<dbReference type="EMBL" id="CP036402">
    <property type="protein sequence ID" value="QBI18147.1"/>
    <property type="molecule type" value="Genomic_DNA"/>
</dbReference>
<organism evidence="1 2">
    <name type="scientific">Egibacter rhizosphaerae</name>
    <dbReference type="NCBI Taxonomy" id="1670831"/>
    <lineage>
        <taxon>Bacteria</taxon>
        <taxon>Bacillati</taxon>
        <taxon>Actinomycetota</taxon>
        <taxon>Nitriliruptoria</taxon>
        <taxon>Egibacterales</taxon>
        <taxon>Egibacteraceae</taxon>
        <taxon>Egibacter</taxon>
    </lineage>
</organism>
<dbReference type="GO" id="GO:0005829">
    <property type="term" value="C:cytosol"/>
    <property type="evidence" value="ECO:0007669"/>
    <property type="project" value="TreeGrafter"/>
</dbReference>
<keyword evidence="1" id="KW-0378">Hydrolase</keyword>
<protein>
    <submittedName>
        <fullName evidence="1">HAD family hydrolase</fullName>
    </submittedName>
</protein>
<dbReference type="KEGG" id="erz:ER308_00210"/>
<dbReference type="InterPro" id="IPR006439">
    <property type="entry name" value="HAD-SF_hydro_IA"/>
</dbReference>
<gene>
    <name evidence="1" type="ORF">ER308_00210</name>
</gene>
<dbReference type="Proteomes" id="UP000291469">
    <property type="component" value="Chromosome"/>
</dbReference>
<keyword evidence="2" id="KW-1185">Reference proteome</keyword>
<dbReference type="OrthoDB" id="9797743at2"/>